<sequence length="153" mass="17084">MRKSFSLLELLIVIGIIAMVSVVVLKRFSGSYGPVDRVVVKNQIIKSFAEARLKAKMSGRAVALNFEDDEGKKQIRIDFLDSINKENSEAAQDFEEEAISLPETCTWATELEEAFVFYPDGEATGTEFVVGADKSTFIIQVDRLNSQLIIDEE</sequence>
<dbReference type="OrthoDB" id="8481584at2"/>
<protein>
    <recommendedName>
        <fullName evidence="4">General secretion pathway protein H</fullName>
    </recommendedName>
</protein>
<evidence type="ECO:0000256" key="1">
    <source>
        <dbReference type="SAM" id="Phobius"/>
    </source>
</evidence>
<keyword evidence="1" id="KW-1133">Transmembrane helix</keyword>
<accession>A6DJM9</accession>
<evidence type="ECO:0000313" key="3">
    <source>
        <dbReference type="Proteomes" id="UP000004947"/>
    </source>
</evidence>
<dbReference type="SUPFAM" id="SSF54523">
    <property type="entry name" value="Pili subunits"/>
    <property type="match status" value="1"/>
</dbReference>
<dbReference type="AlphaFoldDB" id="A6DJM9"/>
<dbReference type="InterPro" id="IPR045584">
    <property type="entry name" value="Pilin-like"/>
</dbReference>
<keyword evidence="1" id="KW-0812">Transmembrane</keyword>
<gene>
    <name evidence="2" type="ORF">LNTAR_12141</name>
</gene>
<feature type="transmembrane region" description="Helical" evidence="1">
    <location>
        <begin position="6"/>
        <end position="25"/>
    </location>
</feature>
<dbReference type="RefSeq" id="WP_007278096.1">
    <property type="nucleotide sequence ID" value="NZ_ABCK01000006.1"/>
</dbReference>
<dbReference type="Proteomes" id="UP000004947">
    <property type="component" value="Unassembled WGS sequence"/>
</dbReference>
<keyword evidence="3" id="KW-1185">Reference proteome</keyword>
<evidence type="ECO:0008006" key="4">
    <source>
        <dbReference type="Google" id="ProtNLM"/>
    </source>
</evidence>
<organism evidence="2 3">
    <name type="scientific">Lentisphaera araneosa HTCC2155</name>
    <dbReference type="NCBI Taxonomy" id="313628"/>
    <lineage>
        <taxon>Bacteria</taxon>
        <taxon>Pseudomonadati</taxon>
        <taxon>Lentisphaerota</taxon>
        <taxon>Lentisphaeria</taxon>
        <taxon>Lentisphaerales</taxon>
        <taxon>Lentisphaeraceae</taxon>
        <taxon>Lentisphaera</taxon>
    </lineage>
</organism>
<comment type="caution">
    <text evidence="2">The sequence shown here is derived from an EMBL/GenBank/DDBJ whole genome shotgun (WGS) entry which is preliminary data.</text>
</comment>
<proteinExistence type="predicted"/>
<evidence type="ECO:0000313" key="2">
    <source>
        <dbReference type="EMBL" id="EDM28103.1"/>
    </source>
</evidence>
<dbReference type="EMBL" id="ABCK01000006">
    <property type="protein sequence ID" value="EDM28103.1"/>
    <property type="molecule type" value="Genomic_DNA"/>
</dbReference>
<reference evidence="2 3" key="1">
    <citation type="journal article" date="2010" name="J. Bacteriol.">
        <title>Genome sequence of Lentisphaera araneosa HTCC2155T, the type species of the order Lentisphaerales in the phylum Lentisphaerae.</title>
        <authorList>
            <person name="Thrash J.C."/>
            <person name="Cho J.C."/>
            <person name="Vergin K.L."/>
            <person name="Morris R.M."/>
            <person name="Giovannoni S.J."/>
        </authorList>
    </citation>
    <scope>NUCLEOTIDE SEQUENCE [LARGE SCALE GENOMIC DNA]</scope>
    <source>
        <strain evidence="2 3">HTCC2155</strain>
    </source>
</reference>
<dbReference type="STRING" id="313628.LNTAR_12141"/>
<name>A6DJM9_9BACT</name>
<keyword evidence="1" id="KW-0472">Membrane</keyword>